<dbReference type="HAMAP" id="MF_00435">
    <property type="entry name" value="IlvC"/>
    <property type="match status" value="1"/>
</dbReference>
<feature type="binding site" evidence="10 11">
    <location>
        <position position="414"/>
    </location>
    <ligand>
        <name>substrate</name>
    </ligand>
</feature>
<dbReference type="InterPro" id="IPR013116">
    <property type="entry name" value="KARI_N"/>
</dbReference>
<dbReference type="RefSeq" id="WP_250223565.1">
    <property type="nucleotide sequence ID" value="NZ_CP097762.1"/>
</dbReference>
<comment type="catalytic activity">
    <reaction evidence="10">
        <text>(2R,3R)-2,3-dihydroxy-3-methylpentanoate + NADP(+) = (S)-2-ethyl-2-hydroxy-3-oxobutanoate + NADPH + H(+)</text>
        <dbReference type="Rhea" id="RHEA:13493"/>
        <dbReference type="ChEBI" id="CHEBI:15378"/>
        <dbReference type="ChEBI" id="CHEBI:49256"/>
        <dbReference type="ChEBI" id="CHEBI:49258"/>
        <dbReference type="ChEBI" id="CHEBI:57783"/>
        <dbReference type="ChEBI" id="CHEBI:58349"/>
        <dbReference type="EC" id="1.1.1.86"/>
    </reaction>
</comment>
<feature type="domain" description="KARI C-terminal knotted" evidence="13">
    <location>
        <begin position="209"/>
        <end position="343"/>
    </location>
</feature>
<organism evidence="14 15">
    <name type="scientific">Candidatus Blochmannia ocreatus</name>
    <name type="common">nom. nud.</name>
    <dbReference type="NCBI Taxonomy" id="251538"/>
    <lineage>
        <taxon>Bacteria</taxon>
        <taxon>Pseudomonadati</taxon>
        <taxon>Pseudomonadota</taxon>
        <taxon>Gammaproteobacteria</taxon>
        <taxon>Enterobacterales</taxon>
        <taxon>Enterobacteriaceae</taxon>
        <taxon>ant endosymbionts</taxon>
        <taxon>Candidatus Blochmanniella</taxon>
    </lineage>
</organism>
<evidence type="ECO:0000256" key="6">
    <source>
        <dbReference type="ARBA" id="ARBA00022842"/>
    </source>
</evidence>
<feature type="binding site" evidence="10 11">
    <location>
        <position position="389"/>
    </location>
    <ligand>
        <name>Mg(2+)</name>
        <dbReference type="ChEBI" id="CHEBI:18420"/>
        <label>2</label>
    </ligand>
</feature>
<dbReference type="Gene3D" id="1.10.1040.10">
    <property type="entry name" value="N-(1-d-carboxylethyl)-l-norvaline Dehydrogenase, domain 2"/>
    <property type="match status" value="1"/>
</dbReference>
<feature type="domain" description="KARI C-terminal knotted" evidence="13">
    <location>
        <begin position="345"/>
        <end position="485"/>
    </location>
</feature>
<comment type="pathway">
    <text evidence="2 10">Amino-acid biosynthesis; L-isoleucine biosynthesis; L-isoleucine from 2-oxobutanoate: step 2/4.</text>
</comment>
<dbReference type="InterPro" id="IPR036291">
    <property type="entry name" value="NAD(P)-bd_dom_sf"/>
</dbReference>
<comment type="function">
    <text evidence="10">Involved in the biosynthesis of branched-chain amino acids (BCAA). Catalyzes an alkyl-migration followed by a ketol-acid reduction of (S)-2-acetolactate (S2AL) to yield (R)-2,3-dihydroxy-isovalerate. In the isomerase reaction, S2AL is rearranged via a Mg-dependent methyl migration to produce 3-hydroxy-3-methyl-2-ketobutyrate (HMKB). In the reductase reaction, this 2-ketoacid undergoes a metal-dependent reduction by NADPH to yield (R)-2,3-dihydroxy-isovalerate.</text>
</comment>
<sequence>MNNYFNTLTFMQKLQHLKKCRLMEKHEFSDGIQALQSKKITIVGCGSQGLNQGLNMRDSGINVVYALKQDSIINKNKSWMRAKQHGFSVGTYDEMIPQSDLIINLTPDKNHTSVIQQIEPLIKYGATLGYSHGFHIVEIGKKIRPDITVIMVAPKCPGTEVRQEYQKGFGVPALIAVHEENNMYNTGITLAKAWSFALGCHKAGVLESSFIAEVKSDLMGEQTVLCGMLQTGSIICFDHMTNHGINHKYASNFIQNGWEVITESLKQGGITLMMDRLSNSAKIRAHILSKELKKILQPIFEKHMNNILNGTFSKNMIADWNNNDAQLLEWREQTNKLTLEQTPIFQQNISEQTYFDNGVLMVAIVKASVELSFETMIKSGISAESAYYESLHELPLIANTIARKRLYEMNIVISDTAEYGNYLFCNTAVPLLKTNFMSNLEDGDIGTMHKNIKIDNIKLRNINNSIRNHTIEKIGVTLRNHMTNMKNLSFIQK</sequence>
<feature type="binding site" evidence="10">
    <location>
        <position position="158"/>
    </location>
    <ligand>
        <name>NADP(+)</name>
        <dbReference type="ChEBI" id="CHEBI:58349"/>
    </ligand>
</feature>
<dbReference type="PANTHER" id="PTHR21371:SF1">
    <property type="entry name" value="KETOL-ACID REDUCTOISOMERASE, MITOCHONDRIAL"/>
    <property type="match status" value="1"/>
</dbReference>
<dbReference type="PROSITE" id="PS51850">
    <property type="entry name" value="KARI_N"/>
    <property type="match status" value="1"/>
</dbReference>
<feature type="binding site" evidence="10">
    <location>
        <begin position="45"/>
        <end position="48"/>
    </location>
    <ligand>
        <name>NADP(+)</name>
        <dbReference type="ChEBI" id="CHEBI:58349"/>
    </ligand>
</feature>
<feature type="binding site" evidence="10 11">
    <location>
        <position position="393"/>
    </location>
    <ligand>
        <name>Mg(2+)</name>
        <dbReference type="ChEBI" id="CHEBI:18420"/>
        <label>2</label>
    </ligand>
</feature>
<comment type="similarity">
    <text evidence="3 10 11">Belongs to the ketol-acid reductoisomerase family.</text>
</comment>
<proteinExistence type="inferred from homology"/>
<evidence type="ECO:0000256" key="9">
    <source>
        <dbReference type="ARBA" id="ARBA00049021"/>
    </source>
</evidence>
<feature type="binding site" evidence="10 11">
    <location>
        <position position="217"/>
    </location>
    <ligand>
        <name>Mg(2+)</name>
        <dbReference type="ChEBI" id="CHEBI:18420"/>
        <label>2</label>
    </ligand>
</feature>
<dbReference type="InterPro" id="IPR013023">
    <property type="entry name" value="KARI"/>
</dbReference>
<dbReference type="Pfam" id="PF07991">
    <property type="entry name" value="KARI_N"/>
    <property type="match status" value="1"/>
</dbReference>
<dbReference type="NCBIfam" id="TIGR00465">
    <property type="entry name" value="ilvC"/>
    <property type="match status" value="1"/>
</dbReference>
<feature type="binding site" evidence="10">
    <location>
        <position position="68"/>
    </location>
    <ligand>
        <name>NADP(+)</name>
        <dbReference type="ChEBI" id="CHEBI:58349"/>
    </ligand>
</feature>
<keyword evidence="4 10" id="KW-0028">Amino-acid biosynthesis</keyword>
<dbReference type="PROSITE" id="PS51851">
    <property type="entry name" value="KARI_C"/>
    <property type="match status" value="2"/>
</dbReference>
<gene>
    <name evidence="10 14" type="primary">ilvC</name>
    <name evidence="14" type="ORF">M9405_02875</name>
</gene>
<dbReference type="EMBL" id="CP097762">
    <property type="protein sequence ID" value="URJ25434.1"/>
    <property type="molecule type" value="Genomic_DNA"/>
</dbReference>
<keyword evidence="10" id="KW-0521">NADP</keyword>
<comment type="caution">
    <text evidence="10 11">Lacks conserved residue(s) required for the propagation of feature annotation.</text>
</comment>
<evidence type="ECO:0000256" key="11">
    <source>
        <dbReference type="PROSITE-ProRule" id="PRU01198"/>
    </source>
</evidence>
<feature type="binding site" evidence="10">
    <location>
        <position position="78"/>
    </location>
    <ligand>
        <name>NADP(+)</name>
        <dbReference type="ChEBI" id="CHEBI:58349"/>
    </ligand>
</feature>
<protein>
    <recommendedName>
        <fullName evidence="10">Ketol-acid reductoisomerase (NADP(+))</fullName>
        <shortName evidence="10">KARI</shortName>
        <ecNumber evidence="10">1.1.1.86</ecNumber>
    </recommendedName>
    <alternativeName>
        <fullName evidence="10">Acetohydroxy-acid isomeroreductase</fullName>
        <shortName evidence="10">AHIR</shortName>
    </alternativeName>
    <alternativeName>
        <fullName evidence="10">Alpha-keto-beta-hydroxylacyl reductoisomerase</fullName>
    </alternativeName>
</protein>
<evidence type="ECO:0000256" key="4">
    <source>
        <dbReference type="ARBA" id="ARBA00022605"/>
    </source>
</evidence>
<dbReference type="InterPro" id="IPR000506">
    <property type="entry name" value="KARI_C"/>
</dbReference>
<evidence type="ECO:0000256" key="3">
    <source>
        <dbReference type="ARBA" id="ARBA00010318"/>
    </source>
</evidence>
<keyword evidence="6 10" id="KW-0460">Magnesium</keyword>
<accession>A0ABY4SVI0</accession>
<reference evidence="14" key="1">
    <citation type="submission" date="2022-05" db="EMBL/GenBank/DDBJ databases">
        <title>Impact of host demography and evolutionary history on endosymbiont molecular evolution: a test in carpenter ants (Genus Camponotus) and their Blochmannia endosymbionts.</title>
        <authorList>
            <person name="Manthey J.D."/>
            <person name="Giron J.C."/>
            <person name="Hruska J.P."/>
        </authorList>
    </citation>
    <scope>NUCLEOTIDE SEQUENCE</scope>
    <source>
        <strain evidence="14">C-006</strain>
    </source>
</reference>
<dbReference type="NCBIfam" id="NF003557">
    <property type="entry name" value="PRK05225.1"/>
    <property type="match status" value="1"/>
</dbReference>
<evidence type="ECO:0000259" key="12">
    <source>
        <dbReference type="PROSITE" id="PS51850"/>
    </source>
</evidence>
<comment type="catalytic activity">
    <reaction evidence="9 10">
        <text>(2R)-2,3-dihydroxy-3-methylbutanoate + NADP(+) = (2S)-2-acetolactate + NADPH + H(+)</text>
        <dbReference type="Rhea" id="RHEA:22068"/>
        <dbReference type="ChEBI" id="CHEBI:15378"/>
        <dbReference type="ChEBI" id="CHEBI:49072"/>
        <dbReference type="ChEBI" id="CHEBI:57783"/>
        <dbReference type="ChEBI" id="CHEBI:58349"/>
        <dbReference type="ChEBI" id="CHEBI:58476"/>
        <dbReference type="EC" id="1.1.1.86"/>
    </reaction>
</comment>
<dbReference type="Pfam" id="PF01450">
    <property type="entry name" value="KARI_C"/>
    <property type="match status" value="2"/>
</dbReference>
<evidence type="ECO:0000256" key="2">
    <source>
        <dbReference type="ARBA" id="ARBA00004885"/>
    </source>
</evidence>
<feature type="binding site" evidence="11">
    <location>
        <position position="278"/>
    </location>
    <ligand>
        <name>substrate</name>
    </ligand>
</feature>
<dbReference type="InterPro" id="IPR013328">
    <property type="entry name" value="6PGD_dom2"/>
</dbReference>
<dbReference type="SUPFAM" id="SSF48179">
    <property type="entry name" value="6-phosphogluconate dehydrogenase C-terminal domain-like"/>
    <property type="match status" value="2"/>
</dbReference>
<keyword evidence="7 10" id="KW-0560">Oxidoreductase</keyword>
<dbReference type="GO" id="GO:0004455">
    <property type="term" value="F:ketol-acid reductoisomerase activity"/>
    <property type="evidence" value="ECO:0007669"/>
    <property type="project" value="UniProtKB-EC"/>
</dbReference>
<evidence type="ECO:0000259" key="13">
    <source>
        <dbReference type="PROSITE" id="PS51851"/>
    </source>
</evidence>
<feature type="binding site" evidence="10 11">
    <location>
        <position position="221"/>
    </location>
    <ligand>
        <name>Mg(2+)</name>
        <dbReference type="ChEBI" id="CHEBI:18420"/>
        <label>1</label>
    </ligand>
</feature>
<evidence type="ECO:0000256" key="1">
    <source>
        <dbReference type="ARBA" id="ARBA00004864"/>
    </source>
</evidence>
<evidence type="ECO:0000256" key="10">
    <source>
        <dbReference type="HAMAP-Rule" id="MF_00435"/>
    </source>
</evidence>
<evidence type="ECO:0000256" key="5">
    <source>
        <dbReference type="ARBA" id="ARBA00022723"/>
    </source>
</evidence>
<evidence type="ECO:0000313" key="15">
    <source>
        <dbReference type="Proteomes" id="UP001056834"/>
    </source>
</evidence>
<dbReference type="InterPro" id="IPR008927">
    <property type="entry name" value="6-PGluconate_DH-like_C_sf"/>
</dbReference>
<keyword evidence="8 10" id="KW-0100">Branched-chain amino acid biosynthesis</keyword>
<dbReference type="EC" id="1.1.1.86" evidence="10"/>
<comment type="cofactor">
    <cofactor evidence="10">
        <name>Mg(2+)</name>
        <dbReference type="ChEBI" id="CHEBI:18420"/>
    </cofactor>
    <text evidence="10">Binds 2 magnesium ions per subunit.</text>
</comment>
<comment type="pathway">
    <text evidence="1 10">Amino-acid biosynthesis; L-valine biosynthesis; L-valine from pyruvate: step 2/4.</text>
</comment>
<evidence type="ECO:0000256" key="7">
    <source>
        <dbReference type="ARBA" id="ARBA00023002"/>
    </source>
</evidence>
<feature type="domain" description="KARI N-terminal Rossmann" evidence="12">
    <location>
        <begin position="17"/>
        <end position="208"/>
    </location>
</feature>
<dbReference type="PANTHER" id="PTHR21371">
    <property type="entry name" value="KETOL-ACID REDUCTOISOMERASE, MITOCHONDRIAL"/>
    <property type="match status" value="1"/>
</dbReference>
<evidence type="ECO:0000256" key="8">
    <source>
        <dbReference type="ARBA" id="ARBA00023304"/>
    </source>
</evidence>
<keyword evidence="15" id="KW-1185">Reference proteome</keyword>
<dbReference type="Gene3D" id="3.40.50.720">
    <property type="entry name" value="NAD(P)-binding Rossmann-like Domain"/>
    <property type="match status" value="1"/>
</dbReference>
<dbReference type="SUPFAM" id="SSF51735">
    <property type="entry name" value="NAD(P)-binding Rossmann-fold domains"/>
    <property type="match status" value="1"/>
</dbReference>
<feature type="binding site" evidence="10 11">
    <location>
        <position position="217"/>
    </location>
    <ligand>
        <name>Mg(2+)</name>
        <dbReference type="ChEBI" id="CHEBI:18420"/>
        <label>1</label>
    </ligand>
</feature>
<feature type="active site" evidence="10">
    <location>
        <position position="132"/>
    </location>
</feature>
<dbReference type="Proteomes" id="UP001056834">
    <property type="component" value="Chromosome"/>
</dbReference>
<keyword evidence="5 10" id="KW-0479">Metal-binding</keyword>
<evidence type="ECO:0000313" key="14">
    <source>
        <dbReference type="EMBL" id="URJ25434.1"/>
    </source>
</evidence>
<name>A0ABY4SVI0_9ENTR</name>